<dbReference type="HOGENOM" id="CLU_1518779_0_0_1"/>
<reference evidence="2 3" key="1">
    <citation type="submission" date="2014-06" db="EMBL/GenBank/DDBJ databases">
        <title>Evolutionary Origins and Diversification of the Mycorrhizal Mutualists.</title>
        <authorList>
            <consortium name="DOE Joint Genome Institute"/>
            <consortium name="Mycorrhizal Genomics Consortium"/>
            <person name="Kohler A."/>
            <person name="Kuo A."/>
            <person name="Nagy L.G."/>
            <person name="Floudas D."/>
            <person name="Copeland A."/>
            <person name="Barry K.W."/>
            <person name="Cichocki N."/>
            <person name="Veneault-Fourrey C."/>
            <person name="LaButti K."/>
            <person name="Lindquist E.A."/>
            <person name="Lipzen A."/>
            <person name="Lundell T."/>
            <person name="Morin E."/>
            <person name="Murat C."/>
            <person name="Riley R."/>
            <person name="Ohm R."/>
            <person name="Sun H."/>
            <person name="Tunlid A."/>
            <person name="Henrissat B."/>
            <person name="Grigoriev I.V."/>
            <person name="Hibbett D.S."/>
            <person name="Martin F."/>
        </authorList>
    </citation>
    <scope>NUCLEOTIDE SEQUENCE [LARGE SCALE GENOMIC DNA]</scope>
    <source>
        <strain evidence="2 3">SS14</strain>
    </source>
</reference>
<dbReference type="AlphaFoldDB" id="A0A0C9UAQ7"/>
<gene>
    <name evidence="2" type="ORF">M422DRAFT_53303</name>
</gene>
<keyword evidence="3" id="KW-1185">Reference proteome</keyword>
<evidence type="ECO:0000256" key="1">
    <source>
        <dbReference type="SAM" id="MobiDB-lite"/>
    </source>
</evidence>
<protein>
    <submittedName>
        <fullName evidence="2">Uncharacterized protein</fullName>
    </submittedName>
</protein>
<accession>A0A0C9UAQ7</accession>
<feature type="region of interest" description="Disordered" evidence="1">
    <location>
        <begin position="1"/>
        <end position="21"/>
    </location>
</feature>
<organism evidence="2 3">
    <name type="scientific">Sphaerobolus stellatus (strain SS14)</name>
    <dbReference type="NCBI Taxonomy" id="990650"/>
    <lineage>
        <taxon>Eukaryota</taxon>
        <taxon>Fungi</taxon>
        <taxon>Dikarya</taxon>
        <taxon>Basidiomycota</taxon>
        <taxon>Agaricomycotina</taxon>
        <taxon>Agaricomycetes</taxon>
        <taxon>Phallomycetidae</taxon>
        <taxon>Geastrales</taxon>
        <taxon>Sphaerobolaceae</taxon>
        <taxon>Sphaerobolus</taxon>
    </lineage>
</organism>
<sequence>MTSLSQVSRELRKAVGQKKRPGKPLFDKRFLKAIHVINGMEVIIQEPVGLSKSTLVNALSRGSVGDGGGGAAGVGPKASFTSISDAAYAYWAGDGGFGEELGDCAGEGELIPFIKIIYSPTKDNEEEEPVGGYNGEEYRTKDLCDGQAMRAAALEVMYTQESVYSADTLIFAMPLTK</sequence>
<dbReference type="Proteomes" id="UP000054279">
    <property type="component" value="Unassembled WGS sequence"/>
</dbReference>
<evidence type="ECO:0000313" key="3">
    <source>
        <dbReference type="Proteomes" id="UP000054279"/>
    </source>
</evidence>
<evidence type="ECO:0000313" key="2">
    <source>
        <dbReference type="EMBL" id="KIJ31619.1"/>
    </source>
</evidence>
<name>A0A0C9UAQ7_SPHS4</name>
<dbReference type="EMBL" id="KN837239">
    <property type="protein sequence ID" value="KIJ31619.1"/>
    <property type="molecule type" value="Genomic_DNA"/>
</dbReference>
<proteinExistence type="predicted"/>